<evidence type="ECO:0008006" key="3">
    <source>
        <dbReference type="Google" id="ProtNLM"/>
    </source>
</evidence>
<dbReference type="AlphaFoldDB" id="A0A7Y8FHE9"/>
<comment type="caution">
    <text evidence="1">The sequence shown here is derived from an EMBL/GenBank/DDBJ whole genome shotgun (WGS) entry which is preliminary data.</text>
</comment>
<dbReference type="EMBL" id="JACARF010000047">
    <property type="protein sequence ID" value="NWE79098.1"/>
    <property type="molecule type" value="Genomic_DNA"/>
</dbReference>
<organism evidence="1 2">
    <name type="scientific">Pseudomonas yamanorum</name>
    <dbReference type="NCBI Taxonomy" id="515393"/>
    <lineage>
        <taxon>Bacteria</taxon>
        <taxon>Pseudomonadati</taxon>
        <taxon>Pseudomonadota</taxon>
        <taxon>Gammaproteobacteria</taxon>
        <taxon>Pseudomonadales</taxon>
        <taxon>Pseudomonadaceae</taxon>
        <taxon>Pseudomonas</taxon>
    </lineage>
</organism>
<gene>
    <name evidence="1" type="ORF">HX828_26430</name>
</gene>
<dbReference type="Proteomes" id="UP000537188">
    <property type="component" value="Unassembled WGS sequence"/>
</dbReference>
<name>A0A7Y8FHE9_9PSED</name>
<evidence type="ECO:0000313" key="1">
    <source>
        <dbReference type="EMBL" id="NWE79098.1"/>
    </source>
</evidence>
<sequence>MIFIDPQAIRRRLPAGWDNEISLLTKILSSKSIEDRSTYIGSCREKTWSHPKMLEALKEIVGNKCWYSEVPLEGADANVDHFRPKGRVKEVDEDFKPTGVELDGYWWLAFDWRNFRLSSMHSNQRRVDTSTEGGKADFFPVIGSRAPENTDYVACVENILPLDPCSFSDVSLLWFDANGAPSCSNWHRNATPEDVRRVKTTIWLYHLDKQEIQKRRREHMEKIRSDLDHANADYRLWKSIPNNVVSKASFDRTLASIRSQLAEDSEFSSAKRCAVRLSSADFEWVLEYNLFA</sequence>
<reference evidence="1 2" key="1">
    <citation type="submission" date="2020-04" db="EMBL/GenBank/DDBJ databases">
        <title>Molecular characterization of pseudomonads from Agaricus bisporus reveal novel blotch 2 pathogens in Western Europe.</title>
        <authorList>
            <person name="Taparia T."/>
            <person name="Krijger M."/>
            <person name="Haynes E."/>
            <person name="Elpinstone J.G."/>
            <person name="Noble R."/>
            <person name="Van Der Wolf J."/>
        </authorList>
    </citation>
    <scope>NUCLEOTIDE SEQUENCE [LARGE SCALE GENOMIC DNA]</scope>
    <source>
        <strain evidence="1 2">IPO3781</strain>
    </source>
</reference>
<evidence type="ECO:0000313" key="2">
    <source>
        <dbReference type="Proteomes" id="UP000537188"/>
    </source>
</evidence>
<accession>A0A7Y8FHE9</accession>
<protein>
    <recommendedName>
        <fullName evidence="3">HNH endonuclease</fullName>
    </recommendedName>
</protein>
<proteinExistence type="predicted"/>
<dbReference type="RefSeq" id="WP_177115783.1">
    <property type="nucleotide sequence ID" value="NZ_JACARF010000047.1"/>
</dbReference>